<protein>
    <submittedName>
        <fullName evidence="1">Uncharacterized protein</fullName>
    </submittedName>
</protein>
<sequence length="176" mass="19809">MHTGSVCKTEAASNPLIDSHVYLTDNQFCWSNSQSPNTCRIPANQSQVRWESVLLYNLKFIGGGENYPKTLTWKPNLQYCKSLCGFGVSRNPYNRQVVRWGLAIQMIELTVITSNAHDRLCRYLCCKLLCNTSGSIFHPSLSSPPSTLNDKYAHATIWATNIDIPANWMIPEHTAV</sequence>
<dbReference type="AlphaFoldDB" id="A0A0H5QP07"/>
<dbReference type="EMBL" id="HACM01002890">
    <property type="protein sequence ID" value="CRZ03332.1"/>
    <property type="molecule type" value="Transcribed_RNA"/>
</dbReference>
<organism evidence="1">
    <name type="scientific">Spongospora subterranea</name>
    <dbReference type="NCBI Taxonomy" id="70186"/>
    <lineage>
        <taxon>Eukaryota</taxon>
        <taxon>Sar</taxon>
        <taxon>Rhizaria</taxon>
        <taxon>Endomyxa</taxon>
        <taxon>Phytomyxea</taxon>
        <taxon>Plasmodiophorida</taxon>
        <taxon>Plasmodiophoridae</taxon>
        <taxon>Spongospora</taxon>
    </lineage>
</organism>
<name>A0A0H5QP07_9EUKA</name>
<accession>A0A0H5QP07</accession>
<evidence type="ECO:0000313" key="1">
    <source>
        <dbReference type="EMBL" id="CRZ03332.1"/>
    </source>
</evidence>
<proteinExistence type="predicted"/>
<reference evidence="1" key="1">
    <citation type="submission" date="2015-04" db="EMBL/GenBank/DDBJ databases">
        <title>The genome sequence of the plant pathogenic Rhizarian Plasmodiophora brassicae reveals insights in its biotrophic life cycle and the origin of chitin synthesis.</title>
        <authorList>
            <person name="Schwelm A."/>
            <person name="Fogelqvist J."/>
            <person name="Knaust A."/>
            <person name="Julke S."/>
            <person name="Lilja T."/>
            <person name="Dhandapani V."/>
            <person name="Bonilla-Rosso G."/>
            <person name="Karlsson M."/>
            <person name="Shevchenko A."/>
            <person name="Choi S.R."/>
            <person name="Kim H.G."/>
            <person name="Park J.Y."/>
            <person name="Lim Y.P."/>
            <person name="Ludwig-Muller J."/>
            <person name="Dixelius C."/>
        </authorList>
    </citation>
    <scope>NUCLEOTIDE SEQUENCE</scope>
    <source>
        <tissue evidence="1">Potato root galls</tissue>
    </source>
</reference>